<accession>A0A364V4H2</accession>
<reference evidence="1 2" key="1">
    <citation type="journal article" date="2018" name="Syst. Appl. Microbiol.">
        <title>Corynebacterium heidelbergense sp. nov., isolated from the preen glands of Egyptian geese (Alopochen aegyptiacus).</title>
        <authorList>
            <person name="Braun M.S."/>
            <person name="Wang E."/>
            <person name="Zimmermann S."/>
            <person name="Wink M."/>
        </authorList>
    </citation>
    <scope>NUCLEOTIDE SEQUENCE [LARGE SCALE GENOMIC DNA]</scope>
    <source>
        <strain evidence="1 2">647</strain>
    </source>
</reference>
<dbReference type="AlphaFoldDB" id="A0A364V4H2"/>
<dbReference type="Proteomes" id="UP000251577">
    <property type="component" value="Unassembled WGS sequence"/>
</dbReference>
<dbReference type="EMBL" id="QHCV01000083">
    <property type="protein sequence ID" value="RAV31518.1"/>
    <property type="molecule type" value="Genomic_DNA"/>
</dbReference>
<evidence type="ECO:0008006" key="3">
    <source>
        <dbReference type="Google" id="ProtNLM"/>
    </source>
</evidence>
<name>A0A364V4H2_9CORY</name>
<evidence type="ECO:0000313" key="1">
    <source>
        <dbReference type="EMBL" id="RAV31518.1"/>
    </source>
</evidence>
<sequence length="105" mass="11313">MGDFYQIPVATLKAIGSNLSSVKSEIDAVERGAQGLEGVDDVCGDQLAHAVDCFFHEWKTSRRRLLENVEKLGQVSNTISDQTAQFDDEVAGKLREIGGKISGGS</sequence>
<evidence type="ECO:0000313" key="2">
    <source>
        <dbReference type="Proteomes" id="UP000251577"/>
    </source>
</evidence>
<comment type="caution">
    <text evidence="1">The sequence shown here is derived from an EMBL/GenBank/DDBJ whole genome shotgun (WGS) entry which is preliminary data.</text>
</comment>
<protein>
    <recommendedName>
        <fullName evidence="3">ESX-1 secretion-associated protein</fullName>
    </recommendedName>
</protein>
<gene>
    <name evidence="1" type="ORF">DLJ54_07925</name>
</gene>
<proteinExistence type="predicted"/>
<dbReference type="RefSeq" id="WP_113631201.1">
    <property type="nucleotide sequence ID" value="NZ_QHCV01000083.1"/>
</dbReference>
<organism evidence="1 2">
    <name type="scientific">Corynebacterium heidelbergense</name>
    <dbReference type="NCBI Taxonomy" id="2055947"/>
    <lineage>
        <taxon>Bacteria</taxon>
        <taxon>Bacillati</taxon>
        <taxon>Actinomycetota</taxon>
        <taxon>Actinomycetes</taxon>
        <taxon>Mycobacteriales</taxon>
        <taxon>Corynebacteriaceae</taxon>
        <taxon>Corynebacterium</taxon>
    </lineage>
</organism>
<keyword evidence="2" id="KW-1185">Reference proteome</keyword>